<feature type="compositionally biased region" description="Low complexity" evidence="1">
    <location>
        <begin position="418"/>
        <end position="432"/>
    </location>
</feature>
<proteinExistence type="predicted"/>
<feature type="compositionally biased region" description="Polar residues" evidence="1">
    <location>
        <begin position="23"/>
        <end position="50"/>
    </location>
</feature>
<dbReference type="OrthoDB" id="5563754at2759"/>
<dbReference type="SMART" id="SM00233">
    <property type="entry name" value="PH"/>
    <property type="match status" value="2"/>
</dbReference>
<gene>
    <name evidence="3" type="ORF">AMORRO_LOCUS10534</name>
</gene>
<evidence type="ECO:0000256" key="1">
    <source>
        <dbReference type="SAM" id="MobiDB-lite"/>
    </source>
</evidence>
<dbReference type="Proteomes" id="UP000789342">
    <property type="component" value="Unassembled WGS sequence"/>
</dbReference>
<feature type="compositionally biased region" description="Polar residues" evidence="1">
    <location>
        <begin position="499"/>
        <end position="518"/>
    </location>
</feature>
<feature type="compositionally biased region" description="Polar residues" evidence="1">
    <location>
        <begin position="1"/>
        <end position="15"/>
    </location>
</feature>
<feature type="region of interest" description="Disordered" evidence="1">
    <location>
        <begin position="620"/>
        <end position="660"/>
    </location>
</feature>
<evidence type="ECO:0000313" key="3">
    <source>
        <dbReference type="EMBL" id="CAG8664059.1"/>
    </source>
</evidence>
<feature type="domain" description="PH" evidence="2">
    <location>
        <begin position="228"/>
        <end position="353"/>
    </location>
</feature>
<dbReference type="Pfam" id="PF25381">
    <property type="entry name" value="PH_26"/>
    <property type="match status" value="1"/>
</dbReference>
<protein>
    <submittedName>
        <fullName evidence="3">2940_t:CDS:1</fullName>
    </submittedName>
</protein>
<feature type="compositionally biased region" description="Acidic residues" evidence="1">
    <location>
        <begin position="650"/>
        <end position="660"/>
    </location>
</feature>
<dbReference type="PROSITE" id="PS50003">
    <property type="entry name" value="PH_DOMAIN"/>
    <property type="match status" value="2"/>
</dbReference>
<dbReference type="InterPro" id="IPR058155">
    <property type="entry name" value="Skg3/CAF120-like_PH"/>
</dbReference>
<feature type="region of interest" description="Disordered" evidence="1">
    <location>
        <begin position="1"/>
        <end position="68"/>
    </location>
</feature>
<reference evidence="3" key="1">
    <citation type="submission" date="2021-06" db="EMBL/GenBank/DDBJ databases">
        <authorList>
            <person name="Kallberg Y."/>
            <person name="Tangrot J."/>
            <person name="Rosling A."/>
        </authorList>
    </citation>
    <scope>NUCLEOTIDE SEQUENCE</scope>
    <source>
        <strain evidence="3">CL551</strain>
    </source>
</reference>
<dbReference type="InterPro" id="IPR011993">
    <property type="entry name" value="PH-like_dom_sf"/>
</dbReference>
<feature type="compositionally biased region" description="Polar residues" evidence="1">
    <location>
        <begin position="433"/>
        <end position="446"/>
    </location>
</feature>
<dbReference type="AlphaFoldDB" id="A0A9N9HCR9"/>
<dbReference type="EMBL" id="CAJVPV010011752">
    <property type="protein sequence ID" value="CAG8664059.1"/>
    <property type="molecule type" value="Genomic_DNA"/>
</dbReference>
<dbReference type="InterPro" id="IPR001849">
    <property type="entry name" value="PH_domain"/>
</dbReference>
<dbReference type="Gene3D" id="2.30.29.30">
    <property type="entry name" value="Pleckstrin-homology domain (PH domain)/Phosphotyrosine-binding domain (PTB)"/>
    <property type="match status" value="1"/>
</dbReference>
<feature type="non-terminal residue" evidence="3">
    <location>
        <position position="660"/>
    </location>
</feature>
<comment type="caution">
    <text evidence="3">The sequence shown here is derived from an EMBL/GenBank/DDBJ whole genome shotgun (WGS) entry which is preliminary data.</text>
</comment>
<organism evidence="3 4">
    <name type="scientific">Acaulospora morrowiae</name>
    <dbReference type="NCBI Taxonomy" id="94023"/>
    <lineage>
        <taxon>Eukaryota</taxon>
        <taxon>Fungi</taxon>
        <taxon>Fungi incertae sedis</taxon>
        <taxon>Mucoromycota</taxon>
        <taxon>Glomeromycotina</taxon>
        <taxon>Glomeromycetes</taxon>
        <taxon>Diversisporales</taxon>
        <taxon>Acaulosporaceae</taxon>
        <taxon>Acaulospora</taxon>
    </lineage>
</organism>
<name>A0A9N9HCR9_9GLOM</name>
<sequence length="660" mass="74331">MENYSQPSITTSNGHAVTRDAESLNTTSTGGVPGENNTLFTPGPRSNAQRPPTLRKPRGRKTSFQGDQVAPEMRPVLHLFEVFSRKLYIEGYLCRQVFSPSPGQQEWTEYFAELCGPMLSLWKLIDNGESEQPEVSPTPIVINILNYSTEFCSPTVESELQRINVFLVSAGQNDKFYLQAPNDYSLNMWICAIRLSCYEGSRLQEVYTAKLIKRPGLKDFLSGTVLLKGKLEGYLQVKFNYADEPKKYWVVVSEHRSEDKKKKSNLAFSRGQALFYETKKSKKPFMTMANVLQTYATYPENPHLIDKTFTFRVEGDLFPAKPTENKPGEFIILTAESLNEMTKWVVGFLDSFKLYGRPKELICDFKNPISPFFAVPIERSNTKLFLDLNEVEHVETRESLADVKAAFAEVLRQSFQYQQQNQDGPQQINPNQSVPQRMSMQNSVSDNSTPRSTNSSNRPYSVMTSTQSSQKGSFSTTSSSITRDSSFSSSPLYGERKSQYNQTRHSNTGQNKKLNRLQNSDDDSDTEESEESGSESENDTSYLRDTKILKDTRKNTKIATEEPMNLPNLNFNKVIDEPIQLGTGLGSLGDNDLMSEIMTAVAERKGIDNVGQVVEIEKKQGKPERTVSSISRLTESKIQDKKKLMPLSSESEDSAEGSPA</sequence>
<dbReference type="SUPFAM" id="SSF50729">
    <property type="entry name" value="PH domain-like"/>
    <property type="match status" value="1"/>
</dbReference>
<accession>A0A9N9HCR9</accession>
<keyword evidence="4" id="KW-1185">Reference proteome</keyword>
<feature type="domain" description="PH" evidence="2">
    <location>
        <begin position="86"/>
        <end position="198"/>
    </location>
</feature>
<feature type="region of interest" description="Disordered" evidence="1">
    <location>
        <begin position="418"/>
        <end position="544"/>
    </location>
</feature>
<feature type="compositionally biased region" description="Basic and acidic residues" evidence="1">
    <location>
        <begin position="634"/>
        <end position="643"/>
    </location>
</feature>
<feature type="compositionally biased region" description="Acidic residues" evidence="1">
    <location>
        <begin position="520"/>
        <end position="538"/>
    </location>
</feature>
<feature type="compositionally biased region" description="Low complexity" evidence="1">
    <location>
        <begin position="447"/>
        <end position="490"/>
    </location>
</feature>
<evidence type="ECO:0000259" key="2">
    <source>
        <dbReference type="PROSITE" id="PS50003"/>
    </source>
</evidence>
<evidence type="ECO:0000313" key="4">
    <source>
        <dbReference type="Proteomes" id="UP000789342"/>
    </source>
</evidence>